<dbReference type="PANTHER" id="PTHR48043:SF145">
    <property type="entry name" value="FI06409P-RELATED"/>
    <property type="match status" value="1"/>
</dbReference>
<proteinExistence type="inferred from homology"/>
<gene>
    <name evidence="7" type="primary">LOC108011099</name>
</gene>
<name>A0AB39ZDF6_DROSZ</name>
<dbReference type="GO" id="GO:0008194">
    <property type="term" value="F:UDP-glycosyltransferase activity"/>
    <property type="evidence" value="ECO:0007669"/>
    <property type="project" value="InterPro"/>
</dbReference>
<dbReference type="RefSeq" id="XP_016931656.4">
    <property type="nucleotide sequence ID" value="XM_017076167.4"/>
</dbReference>
<evidence type="ECO:0000256" key="1">
    <source>
        <dbReference type="ARBA" id="ARBA00009995"/>
    </source>
</evidence>
<keyword evidence="4" id="KW-0812">Transmembrane</keyword>
<sequence length="515" mass="59606">MRFGFSWLAVGVCLFFHPNVNLNLAQSANILAIFPFHYGSPFLVARPLIKTLVKRGYNVTLISPQGLPPNIKGVRHIRVHKLNKRMQEIIETDKILDFLINKWMESIMAATMYFNMCQDILSDDGVQRMLKDKREHFDLIMMDASNLDALYGLVEYYNATLIGLTSISVNWYTEELAGNPAPSIYEPISQIGYSRDHSILSRIYNWIHINEERLMEHLVILPAQLQVFKKFFGYSDQKFYELRNRFSVILVNNHFSLGRVRSNVPNLIEVGGLHLSESPEPCDKELQKFMDDAENGVIYFSMGLDILVKFLPENLQQTLVKSFAKLKQRVVWKNEIFSMPNKSENIYVIEKSPQRHILAHPKVRLFITNGGLLSVMEAVDSGVPMLGLPIFFDQFGNLRWGQTAGMAEVLDINNLKEETLTNTIRELIDNPKYTLRAKKMSKTFNDRPMSPLDTAVWWTEYALRNRDVSHIRLKVEEIPLFLYYRIDRFVPFFLRFGLIAASVIFLGLVFFRKCV</sequence>
<organism evidence="6 7">
    <name type="scientific">Drosophila suzukii</name>
    <name type="common">Spotted-wing drosophila fruit fly</name>
    <dbReference type="NCBI Taxonomy" id="28584"/>
    <lineage>
        <taxon>Eukaryota</taxon>
        <taxon>Metazoa</taxon>
        <taxon>Ecdysozoa</taxon>
        <taxon>Arthropoda</taxon>
        <taxon>Hexapoda</taxon>
        <taxon>Insecta</taxon>
        <taxon>Pterygota</taxon>
        <taxon>Neoptera</taxon>
        <taxon>Endopterygota</taxon>
        <taxon>Diptera</taxon>
        <taxon>Brachycera</taxon>
        <taxon>Muscomorpha</taxon>
        <taxon>Ephydroidea</taxon>
        <taxon>Drosophilidae</taxon>
        <taxon>Drosophila</taxon>
        <taxon>Sophophora</taxon>
    </lineage>
</organism>
<protein>
    <submittedName>
        <fullName evidence="7">UDP-glucosyltransferase 2-like</fullName>
    </submittedName>
</protein>
<evidence type="ECO:0000313" key="7">
    <source>
        <dbReference type="RefSeq" id="XP_016931656.4"/>
    </source>
</evidence>
<dbReference type="InterPro" id="IPR002213">
    <property type="entry name" value="UDP_glucos_trans"/>
</dbReference>
<feature type="transmembrane region" description="Helical" evidence="4">
    <location>
        <begin position="492"/>
        <end position="511"/>
    </location>
</feature>
<evidence type="ECO:0000256" key="5">
    <source>
        <dbReference type="SAM" id="SignalP"/>
    </source>
</evidence>
<dbReference type="InterPro" id="IPR050271">
    <property type="entry name" value="UDP-glycosyltransferase"/>
</dbReference>
<keyword evidence="4" id="KW-0472">Membrane</keyword>
<dbReference type="SUPFAM" id="SSF53756">
    <property type="entry name" value="UDP-Glycosyltransferase/glycogen phosphorylase"/>
    <property type="match status" value="1"/>
</dbReference>
<evidence type="ECO:0000256" key="4">
    <source>
        <dbReference type="SAM" id="Phobius"/>
    </source>
</evidence>
<dbReference type="PANTHER" id="PTHR48043">
    <property type="entry name" value="EG:EG0003.4 PROTEIN-RELATED"/>
    <property type="match status" value="1"/>
</dbReference>
<comment type="similarity">
    <text evidence="1">Belongs to the UDP-glycosyltransferase family.</text>
</comment>
<feature type="signal peptide" evidence="5">
    <location>
        <begin position="1"/>
        <end position="27"/>
    </location>
</feature>
<keyword evidence="5" id="KW-0732">Signal</keyword>
<dbReference type="CDD" id="cd03784">
    <property type="entry name" value="GT1_Gtf-like"/>
    <property type="match status" value="1"/>
</dbReference>
<keyword evidence="4" id="KW-1133">Transmembrane helix</keyword>
<dbReference type="Pfam" id="PF00201">
    <property type="entry name" value="UDPGT"/>
    <property type="match status" value="1"/>
</dbReference>
<dbReference type="Gene3D" id="3.40.50.2000">
    <property type="entry name" value="Glycogen Phosphorylase B"/>
    <property type="match status" value="1"/>
</dbReference>
<keyword evidence="2" id="KW-0328">Glycosyltransferase</keyword>
<dbReference type="AlphaFoldDB" id="A0AB39ZDF6"/>
<reference evidence="7" key="1">
    <citation type="submission" date="2025-08" db="UniProtKB">
        <authorList>
            <consortium name="RefSeq"/>
        </authorList>
    </citation>
    <scope>IDENTIFICATION</scope>
</reference>
<evidence type="ECO:0000256" key="3">
    <source>
        <dbReference type="ARBA" id="ARBA00022679"/>
    </source>
</evidence>
<accession>A0AB39ZDF6</accession>
<dbReference type="Proteomes" id="UP001652628">
    <property type="component" value="Chromosome 3"/>
</dbReference>
<evidence type="ECO:0000313" key="6">
    <source>
        <dbReference type="Proteomes" id="UP001652628"/>
    </source>
</evidence>
<keyword evidence="3" id="KW-0808">Transferase</keyword>
<dbReference type="GeneID" id="108011099"/>
<evidence type="ECO:0000256" key="2">
    <source>
        <dbReference type="ARBA" id="ARBA00022676"/>
    </source>
</evidence>
<feature type="chain" id="PRO_5045157394" evidence="5">
    <location>
        <begin position="28"/>
        <end position="515"/>
    </location>
</feature>
<keyword evidence="6" id="KW-1185">Reference proteome</keyword>